<name>A0A0A8H7G8_9BACT</name>
<dbReference type="InterPro" id="IPR058240">
    <property type="entry name" value="rSAM_sf"/>
</dbReference>
<dbReference type="PANTHER" id="PTHR11228">
    <property type="entry name" value="RADICAL SAM DOMAIN PROTEIN"/>
    <property type="match status" value="1"/>
</dbReference>
<dbReference type="InterPro" id="IPR007197">
    <property type="entry name" value="rSAM"/>
</dbReference>
<keyword evidence="4" id="KW-0408">Iron</keyword>
<dbReference type="PANTHER" id="PTHR11228:SF7">
    <property type="entry name" value="PQQA PEPTIDE CYCLASE"/>
    <property type="match status" value="1"/>
</dbReference>
<dbReference type="CDD" id="cd01335">
    <property type="entry name" value="Radical_SAM"/>
    <property type="match status" value="1"/>
</dbReference>
<proteinExistence type="predicted"/>
<keyword evidence="3" id="KW-0479">Metal-binding</keyword>
<dbReference type="HOGENOM" id="CLU_070522_0_0_7"/>
<gene>
    <name evidence="7" type="ORF">CSUB8521_0021</name>
</gene>
<dbReference type="EMBL" id="CP007772">
    <property type="protein sequence ID" value="AJC89927.1"/>
    <property type="molecule type" value="Genomic_DNA"/>
</dbReference>
<dbReference type="InterPro" id="IPR050377">
    <property type="entry name" value="Radical_SAM_PqqE_MftC-like"/>
</dbReference>
<dbReference type="Gene3D" id="3.20.20.70">
    <property type="entry name" value="Aldolase class I"/>
    <property type="match status" value="1"/>
</dbReference>
<evidence type="ECO:0000256" key="1">
    <source>
        <dbReference type="ARBA" id="ARBA00001966"/>
    </source>
</evidence>
<dbReference type="RefSeq" id="WP_235362618.1">
    <property type="nucleotide sequence ID" value="NZ_CP007772.1"/>
</dbReference>
<dbReference type="KEGG" id="csm:CSUB8521_0021"/>
<evidence type="ECO:0000256" key="5">
    <source>
        <dbReference type="ARBA" id="ARBA00023014"/>
    </source>
</evidence>
<comment type="cofactor">
    <cofactor evidence="1">
        <name>[4Fe-4S] cluster</name>
        <dbReference type="ChEBI" id="CHEBI:49883"/>
    </cofactor>
</comment>
<evidence type="ECO:0000313" key="8">
    <source>
        <dbReference type="Proteomes" id="UP000031135"/>
    </source>
</evidence>
<feature type="domain" description="Radical SAM core" evidence="6">
    <location>
        <begin position="72"/>
        <end position="203"/>
    </location>
</feature>
<dbReference type="Pfam" id="PF04055">
    <property type="entry name" value="Radical_SAM"/>
    <property type="match status" value="1"/>
</dbReference>
<keyword evidence="2" id="KW-0949">S-adenosyl-L-methionine</keyword>
<accession>A0A0A8H7G8</accession>
<sequence length="335" mass="39305">MNKKQLLENQLFQNRYIKPNISWYFSYLNGKRGFGRIFKVPYAALMKKFYLKKYFEKRVLEGKVDIPYLELVLTTRCTLRCESCNNLMQYFSPSNQYTCTLEGIIESLELLLSKVDSIARVRIIGGEPLLFKDLPQLIEYLDSQKKILTFDILTNATIDFKNELIKKIKFSKKARKISISDYTKSPNLKVPLRQESILKKLKENNIAFSYNTTDHWYDIDKIYKRGRSKEDIIKNYYNCQMPCVSLMTSEGLENKQLAPKGAIFVCPISSSLSRLKGLEEFDGDFLNLEDAKERFFEFYSQNFYKSCDYCRDFGQPIKKIPIAIQTDKVLKLEKD</sequence>
<evidence type="ECO:0000256" key="2">
    <source>
        <dbReference type="ARBA" id="ARBA00022691"/>
    </source>
</evidence>
<dbReference type="Proteomes" id="UP000031135">
    <property type="component" value="Chromosome"/>
</dbReference>
<dbReference type="SFLD" id="SFLDS00029">
    <property type="entry name" value="Radical_SAM"/>
    <property type="match status" value="1"/>
</dbReference>
<reference evidence="7 8" key="1">
    <citation type="journal article" date="2014" name="Genome Biol. Evol.">
        <title>Comparative Genomics of the Campylobacter lari Group.</title>
        <authorList>
            <person name="Miller W.G."/>
            <person name="Yee E."/>
            <person name="Chapman M.H."/>
            <person name="Smith T.P."/>
            <person name="Bono J.L."/>
            <person name="Huynh S."/>
            <person name="Parker C.T."/>
            <person name="Vandamme P."/>
            <person name="Luong K."/>
            <person name="Korlach J."/>
        </authorList>
    </citation>
    <scope>NUCLEOTIDE SEQUENCE [LARGE SCALE GENOMIC DNA]</scope>
    <source>
        <strain evidence="7 8">LMG 24374</strain>
    </source>
</reference>
<evidence type="ECO:0000313" key="7">
    <source>
        <dbReference type="EMBL" id="AJC89927.1"/>
    </source>
</evidence>
<keyword evidence="5" id="KW-0411">Iron-sulfur</keyword>
<dbReference type="GO" id="GO:0003824">
    <property type="term" value="F:catalytic activity"/>
    <property type="evidence" value="ECO:0007669"/>
    <property type="project" value="InterPro"/>
</dbReference>
<dbReference type="InterPro" id="IPR013785">
    <property type="entry name" value="Aldolase_TIM"/>
</dbReference>
<dbReference type="GO" id="GO:0046872">
    <property type="term" value="F:metal ion binding"/>
    <property type="evidence" value="ECO:0007669"/>
    <property type="project" value="UniProtKB-KW"/>
</dbReference>
<dbReference type="GO" id="GO:0051536">
    <property type="term" value="F:iron-sulfur cluster binding"/>
    <property type="evidence" value="ECO:0007669"/>
    <property type="project" value="UniProtKB-KW"/>
</dbReference>
<evidence type="ECO:0000256" key="4">
    <source>
        <dbReference type="ARBA" id="ARBA00023004"/>
    </source>
</evidence>
<evidence type="ECO:0000256" key="3">
    <source>
        <dbReference type="ARBA" id="ARBA00022723"/>
    </source>
</evidence>
<dbReference type="SUPFAM" id="SSF102114">
    <property type="entry name" value="Radical SAM enzymes"/>
    <property type="match status" value="1"/>
</dbReference>
<organism evidence="7 8">
    <name type="scientific">Campylobacter subantarcticus LMG 24374</name>
    <dbReference type="NCBI Taxonomy" id="1388751"/>
    <lineage>
        <taxon>Bacteria</taxon>
        <taxon>Pseudomonadati</taxon>
        <taxon>Campylobacterota</taxon>
        <taxon>Epsilonproteobacteria</taxon>
        <taxon>Campylobacterales</taxon>
        <taxon>Campylobacteraceae</taxon>
        <taxon>Campylobacter</taxon>
    </lineage>
</organism>
<evidence type="ECO:0000259" key="6">
    <source>
        <dbReference type="Pfam" id="PF04055"/>
    </source>
</evidence>
<protein>
    <submittedName>
        <fullName evidence="7">Radical SAM domain-containing protein</fullName>
    </submittedName>
</protein>
<dbReference type="AlphaFoldDB" id="A0A0A8H7G8"/>